<evidence type="ECO:0000313" key="2">
    <source>
        <dbReference type="Proteomes" id="UP000044602"/>
    </source>
</evidence>
<sequence>MGAQGSGPVQAPLSDTRSIWAYLACAVHPSDYFDRDKDSAWTRMHLNVVVDYRCDYYHVVSEV</sequence>
<gene>
    <name evidence="1" type="ORF">BN1708_011362</name>
</gene>
<dbReference type="EMBL" id="CVQH01006224">
    <property type="protein sequence ID" value="CRK15142.1"/>
    <property type="molecule type" value="Genomic_DNA"/>
</dbReference>
<protein>
    <submittedName>
        <fullName evidence="1">Uncharacterized protein</fullName>
    </submittedName>
</protein>
<proteinExistence type="predicted"/>
<keyword evidence="2" id="KW-1185">Reference proteome</keyword>
<dbReference type="AlphaFoldDB" id="A0A0G4KZE4"/>
<evidence type="ECO:0000313" key="1">
    <source>
        <dbReference type="EMBL" id="CRK15142.1"/>
    </source>
</evidence>
<reference evidence="1 2" key="1">
    <citation type="submission" date="2015-05" db="EMBL/GenBank/DDBJ databases">
        <authorList>
            <person name="Wang D.B."/>
            <person name="Wang M."/>
        </authorList>
    </citation>
    <scope>NUCLEOTIDE SEQUENCE [LARGE SCALE GENOMIC DNA]</scope>
    <source>
        <strain evidence="1">VL1</strain>
    </source>
</reference>
<name>A0A0G4KZE4_VERLO</name>
<dbReference type="Proteomes" id="UP000044602">
    <property type="component" value="Unassembled WGS sequence"/>
</dbReference>
<accession>A0A0G4KZE4</accession>
<organism evidence="1 2">
    <name type="scientific">Verticillium longisporum</name>
    <name type="common">Verticillium dahliae var. longisporum</name>
    <dbReference type="NCBI Taxonomy" id="100787"/>
    <lineage>
        <taxon>Eukaryota</taxon>
        <taxon>Fungi</taxon>
        <taxon>Dikarya</taxon>
        <taxon>Ascomycota</taxon>
        <taxon>Pezizomycotina</taxon>
        <taxon>Sordariomycetes</taxon>
        <taxon>Hypocreomycetidae</taxon>
        <taxon>Glomerellales</taxon>
        <taxon>Plectosphaerellaceae</taxon>
        <taxon>Verticillium</taxon>
    </lineage>
</organism>